<dbReference type="PANTHER" id="PTHR39324:SF1">
    <property type="entry name" value="CALCIUM DODECIN"/>
    <property type="match status" value="1"/>
</dbReference>
<dbReference type="Gene3D" id="3.30.1660.10">
    <property type="entry name" value="Flavin-binding protein dodecin"/>
    <property type="match status" value="1"/>
</dbReference>
<evidence type="ECO:0000313" key="1">
    <source>
        <dbReference type="EMBL" id="AUD77706.1"/>
    </source>
</evidence>
<dbReference type="Pfam" id="PF07311">
    <property type="entry name" value="Dodecin"/>
    <property type="match status" value="1"/>
</dbReference>
<dbReference type="RefSeq" id="WP_106645630.1">
    <property type="nucleotide sequence ID" value="NZ_BMGO01000001.1"/>
</dbReference>
<dbReference type="KEGG" id="kpd:CW740_00030"/>
<dbReference type="PANTHER" id="PTHR39324">
    <property type="entry name" value="CALCIUM DODECIN"/>
    <property type="match status" value="1"/>
</dbReference>
<gene>
    <name evidence="1" type="ORF">CW740_00030</name>
</gene>
<dbReference type="InterPro" id="IPR025543">
    <property type="entry name" value="Dodecin-like"/>
</dbReference>
<dbReference type="Proteomes" id="UP000232693">
    <property type="component" value="Chromosome"/>
</dbReference>
<proteinExistence type="predicted"/>
<dbReference type="EMBL" id="CP025120">
    <property type="protein sequence ID" value="AUD77706.1"/>
    <property type="molecule type" value="Genomic_DNA"/>
</dbReference>
<protein>
    <submittedName>
        <fullName evidence="1">Dodecin domain-containing protein</fullName>
    </submittedName>
</protein>
<dbReference type="OrthoDB" id="9805449at2"/>
<dbReference type="InterPro" id="IPR036694">
    <property type="entry name" value="Dodecin-like_sf"/>
</dbReference>
<dbReference type="InterPro" id="IPR009923">
    <property type="entry name" value="Dodecin"/>
</dbReference>
<organism evidence="1 2">
    <name type="scientific">Kangiella profundi</name>
    <dbReference type="NCBI Taxonomy" id="1561924"/>
    <lineage>
        <taxon>Bacteria</taxon>
        <taxon>Pseudomonadati</taxon>
        <taxon>Pseudomonadota</taxon>
        <taxon>Gammaproteobacteria</taxon>
        <taxon>Kangiellales</taxon>
        <taxon>Kangiellaceae</taxon>
        <taxon>Kangiella</taxon>
    </lineage>
</organism>
<reference evidence="1 2" key="1">
    <citation type="submission" date="2017-12" db="EMBL/GenBank/DDBJ databases">
        <title>Kangiella profundi FT102 completed genome.</title>
        <authorList>
            <person name="Xu J."/>
            <person name="Wang J."/>
            <person name="Lu Y."/>
        </authorList>
    </citation>
    <scope>NUCLEOTIDE SEQUENCE [LARGE SCALE GENOMIC DNA]</scope>
    <source>
        <strain evidence="1 2">FT102</strain>
    </source>
</reference>
<accession>A0A2K9ABF5</accession>
<sequence length="67" mass="7625">MSVAKVTEIIADSKDSFEDAVKQGIRRANKTLDQVKSAWIKEQQVVIKDGEVDKFRVVMKVTFLLKD</sequence>
<evidence type="ECO:0000313" key="2">
    <source>
        <dbReference type="Proteomes" id="UP000232693"/>
    </source>
</evidence>
<dbReference type="SUPFAM" id="SSF89807">
    <property type="entry name" value="Dodecin-like"/>
    <property type="match status" value="1"/>
</dbReference>
<keyword evidence="2" id="KW-1185">Reference proteome</keyword>
<dbReference type="AlphaFoldDB" id="A0A2K9ABF5"/>
<name>A0A2K9ABF5_9GAMM</name>